<proteinExistence type="predicted"/>
<dbReference type="EMBL" id="JAACJO010000001">
    <property type="protein sequence ID" value="KAF5363368.1"/>
    <property type="molecule type" value="Genomic_DNA"/>
</dbReference>
<evidence type="ECO:0000256" key="1">
    <source>
        <dbReference type="SAM" id="MobiDB-lite"/>
    </source>
</evidence>
<reference evidence="2 3" key="1">
    <citation type="journal article" date="2020" name="ISME J.">
        <title>Uncovering the hidden diversity of litter-decomposition mechanisms in mushroom-forming fungi.</title>
        <authorList>
            <person name="Floudas D."/>
            <person name="Bentzer J."/>
            <person name="Ahren D."/>
            <person name="Johansson T."/>
            <person name="Persson P."/>
            <person name="Tunlid A."/>
        </authorList>
    </citation>
    <scope>NUCLEOTIDE SEQUENCE [LARGE SCALE GENOMIC DNA]</scope>
    <source>
        <strain evidence="2 3">CBS 146.42</strain>
    </source>
</reference>
<feature type="region of interest" description="Disordered" evidence="1">
    <location>
        <begin position="53"/>
        <end position="81"/>
    </location>
</feature>
<evidence type="ECO:0008006" key="4">
    <source>
        <dbReference type="Google" id="ProtNLM"/>
    </source>
</evidence>
<gene>
    <name evidence="2" type="ORF">D9756_001056</name>
</gene>
<accession>A0A8H5LN86</accession>
<keyword evidence="3" id="KW-1185">Reference proteome</keyword>
<comment type="caution">
    <text evidence="2">The sequence shown here is derived from an EMBL/GenBank/DDBJ whole genome shotgun (WGS) entry which is preliminary data.</text>
</comment>
<evidence type="ECO:0000313" key="3">
    <source>
        <dbReference type="Proteomes" id="UP000559027"/>
    </source>
</evidence>
<dbReference type="OrthoDB" id="3265815at2759"/>
<name>A0A8H5LN86_9AGAR</name>
<organism evidence="2 3">
    <name type="scientific">Leucocoprinus leucothites</name>
    <dbReference type="NCBI Taxonomy" id="201217"/>
    <lineage>
        <taxon>Eukaryota</taxon>
        <taxon>Fungi</taxon>
        <taxon>Dikarya</taxon>
        <taxon>Basidiomycota</taxon>
        <taxon>Agaricomycotina</taxon>
        <taxon>Agaricomycetes</taxon>
        <taxon>Agaricomycetidae</taxon>
        <taxon>Agaricales</taxon>
        <taxon>Agaricineae</taxon>
        <taxon>Agaricaceae</taxon>
        <taxon>Leucocoprinus</taxon>
    </lineage>
</organism>
<evidence type="ECO:0000313" key="2">
    <source>
        <dbReference type="EMBL" id="KAF5363368.1"/>
    </source>
</evidence>
<dbReference type="AlphaFoldDB" id="A0A8H5LN86"/>
<protein>
    <recommendedName>
        <fullName evidence="4">BTB domain-containing protein</fullName>
    </recommendedName>
</protein>
<sequence>MVNPSQHTPSPLISDASYDGEFDFISGSFCDNASSYPPPISVLDNYPPHQVSVQDLASFPTPPPSATSAPEPAEQSSAPDETISISTVFNPYAYSAESDLLFVTSDRVLFYVHSRVLKHTPNAPTAFHKFLGKSSTSDTQCLTQVTAEQSAPEPMDNLIAIPDDSSILNIILHLLYGTSPAQHSPSLETLATAIDRMPFYDINPKDRIVPHTPFYDLLLSLAPLSPLQLYTLAAHHDLYELTVATSSHLLYYPLTELPEEMAERMGARYLHRLLNLHLTRFNTLKQILLSPPKLHVPTKHCDFEEQKRLTRAWALVSAYLAWDARADLSTHSLQSAFQPLTKDILCDLCVAGLEARLKDAVIQWASVKRTI</sequence>
<feature type="compositionally biased region" description="Low complexity" evidence="1">
    <location>
        <begin position="66"/>
        <end position="79"/>
    </location>
</feature>
<dbReference type="Proteomes" id="UP000559027">
    <property type="component" value="Unassembled WGS sequence"/>
</dbReference>